<dbReference type="AlphaFoldDB" id="A0A9E5JUH9"/>
<accession>A0A9E5JUH9</accession>
<sequence>MMAVNTHAKARPDLFSRGALELTFRVLRRHKPQLAMDVQNILQGNKVEAQTLKPLSRVNPKSTADHFYVSLPPQTIGQVVKALTHLGEEMLAQPDRGNGKLLIIRTLMKDWMDLADWIIMQVERPTGARR</sequence>
<keyword evidence="2" id="KW-1185">Reference proteome</keyword>
<dbReference type="Proteomes" id="UP000787472">
    <property type="component" value="Unassembled WGS sequence"/>
</dbReference>
<dbReference type="EMBL" id="JAAONZ010000002">
    <property type="protein sequence ID" value="NHO64796.1"/>
    <property type="molecule type" value="Genomic_DNA"/>
</dbReference>
<dbReference type="RefSeq" id="WP_167182214.1">
    <property type="nucleotide sequence ID" value="NZ_JAAONZ010000002.1"/>
</dbReference>
<protein>
    <submittedName>
        <fullName evidence="1">Uncharacterized protein</fullName>
    </submittedName>
</protein>
<gene>
    <name evidence="1" type="ORF">G8770_04490</name>
</gene>
<proteinExistence type="predicted"/>
<reference evidence="1" key="1">
    <citation type="submission" date="2020-03" db="EMBL/GenBank/DDBJ databases">
        <authorList>
            <person name="Guo F."/>
        </authorList>
    </citation>
    <scope>NUCLEOTIDE SEQUENCE</scope>
    <source>
        <strain evidence="1">JCM 30134</strain>
    </source>
</reference>
<comment type="caution">
    <text evidence="1">The sequence shown here is derived from an EMBL/GenBank/DDBJ whole genome shotgun (WGS) entry which is preliminary data.</text>
</comment>
<organism evidence="1 2">
    <name type="scientific">Pseudomaricurvus hydrocarbonicus</name>
    <dbReference type="NCBI Taxonomy" id="1470433"/>
    <lineage>
        <taxon>Bacteria</taxon>
        <taxon>Pseudomonadati</taxon>
        <taxon>Pseudomonadota</taxon>
        <taxon>Gammaproteobacteria</taxon>
        <taxon>Cellvibrionales</taxon>
        <taxon>Cellvibrionaceae</taxon>
        <taxon>Pseudomaricurvus</taxon>
    </lineage>
</organism>
<evidence type="ECO:0000313" key="1">
    <source>
        <dbReference type="EMBL" id="NHO64796.1"/>
    </source>
</evidence>
<name>A0A9E5JUH9_9GAMM</name>
<evidence type="ECO:0000313" key="2">
    <source>
        <dbReference type="Proteomes" id="UP000787472"/>
    </source>
</evidence>